<dbReference type="InterPro" id="IPR001845">
    <property type="entry name" value="HTH_ArsR_DNA-bd_dom"/>
</dbReference>
<dbReference type="SMART" id="SM00418">
    <property type="entry name" value="HTH_ARSR"/>
    <property type="match status" value="1"/>
</dbReference>
<dbReference type="EMBL" id="WHMJ01000004">
    <property type="protein sequence ID" value="MPV90964.1"/>
    <property type="molecule type" value="Genomic_DNA"/>
</dbReference>
<keyword evidence="1" id="KW-0805">Transcription regulation</keyword>
<dbReference type="AlphaFoldDB" id="A0A6A7JRE6"/>
<evidence type="ECO:0000256" key="3">
    <source>
        <dbReference type="ARBA" id="ARBA00023163"/>
    </source>
</evidence>
<dbReference type="NCBIfam" id="NF033788">
    <property type="entry name" value="HTH_metalloreg"/>
    <property type="match status" value="1"/>
</dbReference>
<dbReference type="PANTHER" id="PTHR33154">
    <property type="entry name" value="TRANSCRIPTIONAL REGULATOR, ARSR FAMILY"/>
    <property type="match status" value="1"/>
</dbReference>
<evidence type="ECO:0000313" key="5">
    <source>
        <dbReference type="EMBL" id="AXP08404.1"/>
    </source>
</evidence>
<dbReference type="Gene3D" id="1.10.10.10">
    <property type="entry name" value="Winged helix-like DNA-binding domain superfamily/Winged helix DNA-binding domain"/>
    <property type="match status" value="1"/>
</dbReference>
<dbReference type="Pfam" id="PF01022">
    <property type="entry name" value="HTH_5"/>
    <property type="match status" value="1"/>
</dbReference>
<dbReference type="GO" id="GO:0003700">
    <property type="term" value="F:DNA-binding transcription factor activity"/>
    <property type="evidence" value="ECO:0007669"/>
    <property type="project" value="InterPro"/>
</dbReference>
<sequence>MDFESISIIFKALSDVNRLKIVSLLSEGEKCACVLLDNFQFKQSTLSYHMKFLAESKIIYARSEGKWMYYSLNKDNLNVIIDTLKSFNKE</sequence>
<name>A0A6A7JRE6_9BACT</name>
<dbReference type="InterPro" id="IPR036390">
    <property type="entry name" value="WH_DNA-bd_sf"/>
</dbReference>
<evidence type="ECO:0000256" key="2">
    <source>
        <dbReference type="ARBA" id="ARBA00023125"/>
    </source>
</evidence>
<dbReference type="OrthoDB" id="9798835at2"/>
<organism evidence="6">
    <name type="scientific">Campylobacter hepaticus</name>
    <dbReference type="NCBI Taxonomy" id="1813019"/>
    <lineage>
        <taxon>Bacteria</taxon>
        <taxon>Pseudomonadati</taxon>
        <taxon>Campylobacterota</taxon>
        <taxon>Epsilonproteobacteria</taxon>
        <taxon>Campylobacterales</taxon>
        <taxon>Campylobacteraceae</taxon>
        <taxon>Campylobacter</taxon>
    </lineage>
</organism>
<feature type="domain" description="HTH arsR-type" evidence="4">
    <location>
        <begin position="1"/>
        <end position="90"/>
    </location>
</feature>
<proteinExistence type="predicted"/>
<dbReference type="InterPro" id="IPR036388">
    <property type="entry name" value="WH-like_DNA-bd_sf"/>
</dbReference>
<dbReference type="PRINTS" id="PR00778">
    <property type="entry name" value="HTHARSR"/>
</dbReference>
<reference evidence="5 7" key="1">
    <citation type="submission" date="2018-08" db="EMBL/GenBank/DDBJ databases">
        <title>Survival mechanisms of Campylobacter hepaticus identified by genomic analysis and comparative transcriptomic analysis of in vivo and in vitro derived bacteria.</title>
        <authorList>
            <person name="Van T.T.H."/>
            <person name="Moore R.J."/>
        </authorList>
    </citation>
    <scope>NUCLEOTIDE SEQUENCE [LARGE SCALE GENOMIC DNA]</scope>
    <source>
        <strain evidence="5 7">HV10</strain>
    </source>
</reference>
<accession>A0A6A7JRE6</accession>
<dbReference type="KEGG" id="chw:A2J15_001425"/>
<evidence type="ECO:0000313" key="7">
    <source>
        <dbReference type="Proteomes" id="UP000093205"/>
    </source>
</evidence>
<keyword evidence="2" id="KW-0238">DNA-binding</keyword>
<dbReference type="InterPro" id="IPR011991">
    <property type="entry name" value="ArsR-like_HTH"/>
</dbReference>
<dbReference type="CDD" id="cd00090">
    <property type="entry name" value="HTH_ARSR"/>
    <property type="match status" value="1"/>
</dbReference>
<dbReference type="EMBL" id="CP031611">
    <property type="protein sequence ID" value="AXP08404.1"/>
    <property type="molecule type" value="Genomic_DNA"/>
</dbReference>
<gene>
    <name evidence="5" type="ORF">A2J15_001425</name>
    <name evidence="6" type="ORF">GC022_01975</name>
</gene>
<dbReference type="Proteomes" id="UP000093205">
    <property type="component" value="Chromosome"/>
</dbReference>
<dbReference type="SUPFAM" id="SSF46785">
    <property type="entry name" value="Winged helix' DNA-binding domain"/>
    <property type="match status" value="1"/>
</dbReference>
<dbReference type="InterPro" id="IPR051081">
    <property type="entry name" value="HTH_MetalResp_TranReg"/>
</dbReference>
<reference evidence="6" key="2">
    <citation type="journal article" date="2019" name="Front. Microbiol.">
        <title>Campylobacter hepaticus, the cause of Spotty Liver Disease in chickens: Transmission and routes of infection.</title>
        <authorList>
            <person name="Van T.H."/>
            <person name="Moore R.J."/>
            <person name="Phung C."/>
        </authorList>
    </citation>
    <scope>NUCLEOTIDE SEQUENCE</scope>
    <source>
        <strain evidence="6">QLD_2/QLD</strain>
    </source>
</reference>
<dbReference type="RefSeq" id="WP_066778696.1">
    <property type="nucleotide sequence ID" value="NZ_CBCSFE010000001.1"/>
</dbReference>
<evidence type="ECO:0000259" key="4">
    <source>
        <dbReference type="PROSITE" id="PS50987"/>
    </source>
</evidence>
<keyword evidence="3" id="KW-0804">Transcription</keyword>
<dbReference type="GeneID" id="44004164"/>
<protein>
    <submittedName>
        <fullName evidence="5">ArsR family transcriptional regulator</fullName>
    </submittedName>
    <submittedName>
        <fullName evidence="6">Metalloregulator ArsR/SmtB family transcription factor</fullName>
    </submittedName>
</protein>
<dbReference type="PROSITE" id="PS50987">
    <property type="entry name" value="HTH_ARSR_2"/>
    <property type="match status" value="1"/>
</dbReference>
<dbReference type="GO" id="GO:0003677">
    <property type="term" value="F:DNA binding"/>
    <property type="evidence" value="ECO:0007669"/>
    <property type="project" value="UniProtKB-KW"/>
</dbReference>
<evidence type="ECO:0000313" key="6">
    <source>
        <dbReference type="EMBL" id="MPV90964.1"/>
    </source>
</evidence>
<keyword evidence="7" id="KW-1185">Reference proteome</keyword>
<dbReference type="PANTHER" id="PTHR33154:SF18">
    <property type="entry name" value="ARSENICAL RESISTANCE OPERON REPRESSOR"/>
    <property type="match status" value="1"/>
</dbReference>
<evidence type="ECO:0000256" key="1">
    <source>
        <dbReference type="ARBA" id="ARBA00023015"/>
    </source>
</evidence>